<dbReference type="KEGG" id="fya:KMW28_27795"/>
<dbReference type="Proteomes" id="UP000678679">
    <property type="component" value="Chromosome 2"/>
</dbReference>
<evidence type="ECO:0000256" key="1">
    <source>
        <dbReference type="ARBA" id="ARBA00022801"/>
    </source>
</evidence>
<keyword evidence="4" id="KW-1185">Reference proteome</keyword>
<name>A0AAX1NDI3_9BACT</name>
<feature type="domain" description="CBM-cenC" evidence="2">
    <location>
        <begin position="2"/>
        <end position="111"/>
    </location>
</feature>
<dbReference type="GO" id="GO:0016798">
    <property type="term" value="F:hydrolase activity, acting on glycosyl bonds"/>
    <property type="evidence" value="ECO:0007669"/>
    <property type="project" value="InterPro"/>
</dbReference>
<reference evidence="3 4" key="1">
    <citation type="submission" date="2021-05" db="EMBL/GenBank/DDBJ databases">
        <title>Comparative genomic studies on the polysaccharide-degrading batcterial strains of the Flammeovirga genus.</title>
        <authorList>
            <person name="Zewei F."/>
            <person name="Zheng Z."/>
            <person name="Yu L."/>
            <person name="Ruyue G."/>
            <person name="Yanhong M."/>
            <person name="Yuanyuan C."/>
            <person name="Jingyan G."/>
            <person name="Wenjun H."/>
        </authorList>
    </citation>
    <scope>NUCLEOTIDE SEQUENCE [LARGE SCALE GENOMIC DNA]</scope>
    <source>
        <strain evidence="3 4">NBRC:100898</strain>
    </source>
</reference>
<proteinExistence type="predicted"/>
<evidence type="ECO:0000313" key="4">
    <source>
        <dbReference type="Proteomes" id="UP000678679"/>
    </source>
</evidence>
<sequence>MGDWETTGKVKLMTKKGSFDGQNHIKLSPNSEATISKTIKLKPNTTYILSAYARLPNSDGKTIYENGWLGVKNYGAGQQPIIKYFKNDWYRQSILFTTGSNANKTLVYFTNKWKKHEVRVDHFELIESPSLKDSSI</sequence>
<gene>
    <name evidence="3" type="ORF">KMW28_27795</name>
</gene>
<organism evidence="3 4">
    <name type="scientific">Flammeovirga yaeyamensis</name>
    <dbReference type="NCBI Taxonomy" id="367791"/>
    <lineage>
        <taxon>Bacteria</taxon>
        <taxon>Pseudomonadati</taxon>
        <taxon>Bacteroidota</taxon>
        <taxon>Cytophagia</taxon>
        <taxon>Cytophagales</taxon>
        <taxon>Flammeovirgaceae</taxon>
        <taxon>Flammeovirga</taxon>
    </lineage>
</organism>
<accession>A0AAX1NDI3</accession>
<protein>
    <recommendedName>
        <fullName evidence="2">CBM-cenC domain-containing protein</fullName>
    </recommendedName>
</protein>
<evidence type="ECO:0000313" key="3">
    <source>
        <dbReference type="EMBL" id="QWG05577.1"/>
    </source>
</evidence>
<dbReference type="Gene3D" id="2.60.120.260">
    <property type="entry name" value="Galactose-binding domain-like"/>
    <property type="match status" value="1"/>
</dbReference>
<dbReference type="InterPro" id="IPR003305">
    <property type="entry name" value="CenC_carb-bd"/>
</dbReference>
<dbReference type="Pfam" id="PF02018">
    <property type="entry name" value="CBM_4_9"/>
    <property type="match status" value="1"/>
</dbReference>
<evidence type="ECO:0000259" key="2">
    <source>
        <dbReference type="Pfam" id="PF02018"/>
    </source>
</evidence>
<dbReference type="EMBL" id="CP076133">
    <property type="protein sequence ID" value="QWG05577.1"/>
    <property type="molecule type" value="Genomic_DNA"/>
</dbReference>
<keyword evidence="1" id="KW-0378">Hydrolase</keyword>
<dbReference type="AlphaFoldDB" id="A0AAX1NDI3"/>